<keyword evidence="3" id="KW-1185">Reference proteome</keyword>
<dbReference type="Pfam" id="PF00581">
    <property type="entry name" value="Rhodanese"/>
    <property type="match status" value="1"/>
</dbReference>
<evidence type="ECO:0000313" key="3">
    <source>
        <dbReference type="Proteomes" id="UP000017081"/>
    </source>
</evidence>
<dbReference type="STRING" id="1319815.HMPREF0202_01460"/>
<dbReference type="Gene3D" id="3.40.250.10">
    <property type="entry name" value="Rhodanese-like domain"/>
    <property type="match status" value="1"/>
</dbReference>
<dbReference type="PANTHER" id="PTHR43031:SF1">
    <property type="entry name" value="PYRIDINE NUCLEOTIDE-DISULPHIDE OXIDOREDUCTASE"/>
    <property type="match status" value="1"/>
</dbReference>
<organism evidence="2 3">
    <name type="scientific">Cetobacterium somerae ATCC BAA-474</name>
    <dbReference type="NCBI Taxonomy" id="1319815"/>
    <lineage>
        <taxon>Bacteria</taxon>
        <taxon>Fusobacteriati</taxon>
        <taxon>Fusobacteriota</taxon>
        <taxon>Fusobacteriia</taxon>
        <taxon>Fusobacteriales</taxon>
        <taxon>Fusobacteriaceae</taxon>
        <taxon>Cetobacterium</taxon>
    </lineage>
</organism>
<name>U7VAF1_9FUSO</name>
<protein>
    <recommendedName>
        <fullName evidence="1">Rhodanese domain-containing protein</fullName>
    </recommendedName>
</protein>
<comment type="caution">
    <text evidence="2">The sequence shown here is derived from an EMBL/GenBank/DDBJ whole genome shotgun (WGS) entry which is preliminary data.</text>
</comment>
<dbReference type="HOGENOM" id="CLU_089574_13_2_0"/>
<evidence type="ECO:0000313" key="2">
    <source>
        <dbReference type="EMBL" id="ERT68652.1"/>
    </source>
</evidence>
<dbReference type="EMBL" id="AXZF01000054">
    <property type="protein sequence ID" value="ERT68652.1"/>
    <property type="molecule type" value="Genomic_DNA"/>
</dbReference>
<dbReference type="PANTHER" id="PTHR43031">
    <property type="entry name" value="FAD-DEPENDENT OXIDOREDUCTASE"/>
    <property type="match status" value="1"/>
</dbReference>
<reference evidence="2 3" key="1">
    <citation type="submission" date="2013-08" db="EMBL/GenBank/DDBJ databases">
        <authorList>
            <person name="Weinstock G."/>
            <person name="Sodergren E."/>
            <person name="Wylie T."/>
            <person name="Fulton L."/>
            <person name="Fulton R."/>
            <person name="Fronick C."/>
            <person name="O'Laughlin M."/>
            <person name="Godfrey J."/>
            <person name="Miner T."/>
            <person name="Herter B."/>
            <person name="Appelbaum E."/>
            <person name="Cordes M."/>
            <person name="Lek S."/>
            <person name="Wollam A."/>
            <person name="Pepin K.H."/>
            <person name="Palsikar V.B."/>
            <person name="Mitreva M."/>
            <person name="Wilson R.K."/>
        </authorList>
    </citation>
    <scope>NUCLEOTIDE SEQUENCE [LARGE SCALE GENOMIC DNA]</scope>
    <source>
        <strain evidence="2 3">ATCC BAA-474</strain>
    </source>
</reference>
<dbReference type="InterPro" id="IPR050229">
    <property type="entry name" value="GlpE_sulfurtransferase"/>
</dbReference>
<dbReference type="RefSeq" id="WP_023050998.1">
    <property type="nucleotide sequence ID" value="NZ_CP173065.2"/>
</dbReference>
<dbReference type="Proteomes" id="UP000017081">
    <property type="component" value="Unassembled WGS sequence"/>
</dbReference>
<dbReference type="eggNOG" id="COG0607">
    <property type="taxonomic scope" value="Bacteria"/>
</dbReference>
<dbReference type="PROSITE" id="PS50206">
    <property type="entry name" value="RHODANESE_3"/>
    <property type="match status" value="1"/>
</dbReference>
<dbReference type="AlphaFoldDB" id="U7VAF1"/>
<feature type="domain" description="Rhodanese" evidence="1">
    <location>
        <begin position="17"/>
        <end position="97"/>
    </location>
</feature>
<evidence type="ECO:0000259" key="1">
    <source>
        <dbReference type="PROSITE" id="PS50206"/>
    </source>
</evidence>
<sequence length="97" mass="11382">MKKYQTLNKIEVKELLTQENTVLLDVRTEDEYWEESVEDSLNVPLHELEERVIELDKSKTYITFCRSGVRSKTAALILLEEGFTKVFNSQEGILTWK</sequence>
<accession>U7VAF1</accession>
<proteinExistence type="predicted"/>
<gene>
    <name evidence="2" type="ORF">HMPREF0202_01460</name>
</gene>
<dbReference type="SMART" id="SM00450">
    <property type="entry name" value="RHOD"/>
    <property type="match status" value="1"/>
</dbReference>
<dbReference type="CDD" id="cd00158">
    <property type="entry name" value="RHOD"/>
    <property type="match status" value="1"/>
</dbReference>
<dbReference type="InterPro" id="IPR001763">
    <property type="entry name" value="Rhodanese-like_dom"/>
</dbReference>
<dbReference type="InterPro" id="IPR036873">
    <property type="entry name" value="Rhodanese-like_dom_sf"/>
</dbReference>
<dbReference type="SUPFAM" id="SSF52821">
    <property type="entry name" value="Rhodanese/Cell cycle control phosphatase"/>
    <property type="match status" value="1"/>
</dbReference>